<sequence length="279" mass="31670">MKIRIMIAAVMLVFTSFEVSAQQITVGTFNIRYDNPRDSGNLWVDRAPVVANLIRFHGFDVLGIQEGLKNQLDDISNALPEYSRYGKGRDDGKDAGEHSAIYFKKDRFKLLKSGDFWLSETPDVPGKGWDVTCCNRICSWVYLEEVKSKKQFYSFNVHYDHQGVIARRESSKLILKKINEIAGTKPVLLTGDFNGGRDSEWYKTIANSEVLADVNGKVEFPYANNSSSNGFRIPRGQSVIDHIFMSKQFTATRWGILTDTYFGKFPSDHFPVLAEVELK</sequence>
<dbReference type="Proteomes" id="UP000291485">
    <property type="component" value="Unassembled WGS sequence"/>
</dbReference>
<dbReference type="AlphaFoldDB" id="A0A4R0NKA3"/>
<dbReference type="GO" id="GO:0000175">
    <property type="term" value="F:3'-5'-RNA exonuclease activity"/>
    <property type="evidence" value="ECO:0007669"/>
    <property type="project" value="TreeGrafter"/>
</dbReference>
<comment type="caution">
    <text evidence="3">The sequence shown here is derived from an EMBL/GenBank/DDBJ whole genome shotgun (WGS) entry which is preliminary data.</text>
</comment>
<proteinExistence type="predicted"/>
<evidence type="ECO:0000313" key="4">
    <source>
        <dbReference type="Proteomes" id="UP000291485"/>
    </source>
</evidence>
<keyword evidence="3" id="KW-0540">Nuclease</keyword>
<dbReference type="PANTHER" id="PTHR12121">
    <property type="entry name" value="CARBON CATABOLITE REPRESSOR PROTEIN 4"/>
    <property type="match status" value="1"/>
</dbReference>
<dbReference type="EMBL" id="SJSN01000024">
    <property type="protein sequence ID" value="TCD00288.1"/>
    <property type="molecule type" value="Genomic_DNA"/>
</dbReference>
<keyword evidence="3" id="KW-0269">Exonuclease</keyword>
<keyword evidence="4" id="KW-1185">Reference proteome</keyword>
<gene>
    <name evidence="3" type="ORF">EZ449_20780</name>
</gene>
<feature type="domain" description="Endonuclease/exonuclease/phosphatase" evidence="2">
    <location>
        <begin position="27"/>
        <end position="269"/>
    </location>
</feature>
<keyword evidence="3" id="KW-0378">Hydrolase</keyword>
<keyword evidence="1" id="KW-0732">Signal</keyword>
<dbReference type="InterPro" id="IPR036691">
    <property type="entry name" value="Endo/exonu/phosph_ase_sf"/>
</dbReference>
<dbReference type="SUPFAM" id="SSF56219">
    <property type="entry name" value="DNase I-like"/>
    <property type="match status" value="1"/>
</dbReference>
<evidence type="ECO:0000313" key="3">
    <source>
        <dbReference type="EMBL" id="TCD00288.1"/>
    </source>
</evidence>
<dbReference type="InterPro" id="IPR005135">
    <property type="entry name" value="Endo/exonuclease/phosphatase"/>
</dbReference>
<evidence type="ECO:0000259" key="2">
    <source>
        <dbReference type="Pfam" id="PF03372"/>
    </source>
</evidence>
<feature type="signal peptide" evidence="1">
    <location>
        <begin position="1"/>
        <end position="21"/>
    </location>
</feature>
<dbReference type="CDD" id="cd09083">
    <property type="entry name" value="EEP-1"/>
    <property type="match status" value="1"/>
</dbReference>
<accession>A0A4R0NKA3</accession>
<feature type="chain" id="PRO_5020968482" evidence="1">
    <location>
        <begin position="22"/>
        <end position="279"/>
    </location>
</feature>
<dbReference type="GO" id="GO:0004519">
    <property type="term" value="F:endonuclease activity"/>
    <property type="evidence" value="ECO:0007669"/>
    <property type="project" value="UniProtKB-KW"/>
</dbReference>
<protein>
    <submittedName>
        <fullName evidence="3">Endonuclease/exonuclease/phosphatase family protein</fullName>
    </submittedName>
</protein>
<evidence type="ECO:0000256" key="1">
    <source>
        <dbReference type="SAM" id="SignalP"/>
    </source>
</evidence>
<dbReference type="OrthoDB" id="9793162at2"/>
<reference evidence="3 4" key="1">
    <citation type="submission" date="2019-02" db="EMBL/GenBank/DDBJ databases">
        <title>Pedobacter sp. RP-3-11 sp. nov., isolated from Arctic soil.</title>
        <authorList>
            <person name="Dahal R.H."/>
        </authorList>
    </citation>
    <scope>NUCLEOTIDE SEQUENCE [LARGE SCALE GENOMIC DNA]</scope>
    <source>
        <strain evidence="3 4">RP-3-11</strain>
    </source>
</reference>
<dbReference type="PANTHER" id="PTHR12121:SF36">
    <property type="entry name" value="ENDONUCLEASE_EXONUCLEASE_PHOSPHATASE DOMAIN-CONTAINING PROTEIN"/>
    <property type="match status" value="1"/>
</dbReference>
<dbReference type="Gene3D" id="3.60.10.10">
    <property type="entry name" value="Endonuclease/exonuclease/phosphatase"/>
    <property type="match status" value="1"/>
</dbReference>
<dbReference type="RefSeq" id="WP_131562546.1">
    <property type="nucleotide sequence ID" value="NZ_SJSN01000024.1"/>
</dbReference>
<dbReference type="InterPro" id="IPR050410">
    <property type="entry name" value="CCR4/nocturin_mRNA_transcr"/>
</dbReference>
<name>A0A4R0NKA3_9SPHI</name>
<dbReference type="Pfam" id="PF03372">
    <property type="entry name" value="Exo_endo_phos"/>
    <property type="match status" value="1"/>
</dbReference>
<keyword evidence="3" id="KW-0255">Endonuclease</keyword>
<organism evidence="3 4">
    <name type="scientific">Pedobacter frigidisoli</name>
    <dbReference type="NCBI Taxonomy" id="2530455"/>
    <lineage>
        <taxon>Bacteria</taxon>
        <taxon>Pseudomonadati</taxon>
        <taxon>Bacteroidota</taxon>
        <taxon>Sphingobacteriia</taxon>
        <taxon>Sphingobacteriales</taxon>
        <taxon>Sphingobacteriaceae</taxon>
        <taxon>Pedobacter</taxon>
    </lineage>
</organism>